<reference evidence="3 4" key="1">
    <citation type="submission" date="2017-06" db="EMBL/GenBank/DDBJ databases">
        <title>Global population genomics of the pathogenic fungus Cryptococcus neoformans var. grubii.</title>
        <authorList>
            <person name="Cuomo C."/>
            <person name="Litvintseva A."/>
            <person name="Chen Y."/>
            <person name="Young S."/>
            <person name="Zeng Q."/>
            <person name="Chapman S."/>
            <person name="Gujja S."/>
            <person name="Saif S."/>
            <person name="Birren B."/>
        </authorList>
    </citation>
    <scope>NUCLEOTIDE SEQUENCE [LARGE SCALE GENOMIC DNA]</scope>
    <source>
        <strain evidence="3 4">Tu259-1</strain>
    </source>
</reference>
<organism evidence="3 4">
    <name type="scientific">Cryptococcus neoformans Tu259-1</name>
    <dbReference type="NCBI Taxonomy" id="1230072"/>
    <lineage>
        <taxon>Eukaryota</taxon>
        <taxon>Fungi</taxon>
        <taxon>Dikarya</taxon>
        <taxon>Basidiomycota</taxon>
        <taxon>Agaricomycotina</taxon>
        <taxon>Tremellomycetes</taxon>
        <taxon>Tremellales</taxon>
        <taxon>Cryptococcaceae</taxon>
        <taxon>Cryptococcus</taxon>
        <taxon>Cryptococcus neoformans species complex</taxon>
    </lineage>
</organism>
<dbReference type="AlphaFoldDB" id="A0A854QAD0"/>
<dbReference type="InterPro" id="IPR040233">
    <property type="entry name" value="CCD97-like_C"/>
</dbReference>
<dbReference type="Pfam" id="PF09747">
    <property type="entry name" value="CCD97-like_C"/>
    <property type="match status" value="1"/>
</dbReference>
<evidence type="ECO:0000256" key="1">
    <source>
        <dbReference type="SAM" id="MobiDB-lite"/>
    </source>
</evidence>
<feature type="domain" description="CCD97-like C-terminal" evidence="2">
    <location>
        <begin position="102"/>
        <end position="272"/>
    </location>
</feature>
<comment type="caution">
    <text evidence="3">The sequence shown here is derived from an EMBL/GenBank/DDBJ whole genome shotgun (WGS) entry which is preliminary data.</text>
</comment>
<accession>A0A854QAD0</accession>
<dbReference type="Proteomes" id="UP000199727">
    <property type="component" value="Unassembled WGS sequence"/>
</dbReference>
<proteinExistence type="predicted"/>
<feature type="region of interest" description="Disordered" evidence="1">
    <location>
        <begin position="248"/>
        <end position="309"/>
    </location>
</feature>
<evidence type="ECO:0000313" key="4">
    <source>
        <dbReference type="Proteomes" id="UP000199727"/>
    </source>
</evidence>
<protein>
    <recommendedName>
        <fullName evidence="2">CCD97-like C-terminal domain-containing protein</fullName>
    </recommendedName>
</protein>
<name>A0A854QAD0_CRYNE</name>
<feature type="compositionally biased region" description="Acidic residues" evidence="1">
    <location>
        <begin position="194"/>
        <end position="207"/>
    </location>
</feature>
<gene>
    <name evidence="3" type="ORF">C361_03536</name>
</gene>
<dbReference type="EMBL" id="AMKT01000043">
    <property type="protein sequence ID" value="OXG21320.1"/>
    <property type="molecule type" value="Genomic_DNA"/>
</dbReference>
<evidence type="ECO:0000313" key="3">
    <source>
        <dbReference type="EMBL" id="OXG21320.1"/>
    </source>
</evidence>
<dbReference type="PANTHER" id="PTHR31840">
    <property type="entry name" value="COILED-COIL DOMAIN-CONTAINING PROTEIN 97"/>
    <property type="match status" value="1"/>
</dbReference>
<evidence type="ECO:0000259" key="2">
    <source>
        <dbReference type="Pfam" id="PF09747"/>
    </source>
</evidence>
<dbReference type="InterPro" id="IPR018613">
    <property type="entry name" value="Ccdc97-like"/>
</dbReference>
<dbReference type="PANTHER" id="PTHR31840:SF1">
    <property type="entry name" value="COILED-COIL DOMAIN-CONTAINING PROTEIN 97"/>
    <property type="match status" value="1"/>
</dbReference>
<feature type="region of interest" description="Disordered" evidence="1">
    <location>
        <begin position="189"/>
        <end position="216"/>
    </location>
</feature>
<dbReference type="OrthoDB" id="3345311at2759"/>
<sequence length="309" mass="34876">MPPPSQSIWDACLVNKLTRHDFESASHLANHTPAVTMSQNIPGEDVSRILFYLQLPPSDLLPLPPLQFLQAYLHLLPPSLLEPFAIIPPKARTSIPSIKRRRLIHSTTHPSFLTASQGRLRWPLLWERMGGDPFAPVSESAEEEAAWAESSFMKGTAGNQQVRKLGGFLRLMEEEREAEEVRAAKRMERRLDQEGEEFEEESDEEEERIGASQWPQVAEDQQEVELAFEKRLLELFLDGLDTIDYSPIDFVDPPGGDPIAQRDAEDKYFDDEEPSRTPNGTTQGEGGGGREMVVDEDKMAQNGQGDYDY</sequence>